<evidence type="ECO:0000256" key="1">
    <source>
        <dbReference type="SAM" id="SignalP"/>
    </source>
</evidence>
<evidence type="ECO:0000313" key="2">
    <source>
        <dbReference type="EMBL" id="KAH9298864.1"/>
    </source>
</evidence>
<dbReference type="EMBL" id="JAHRHJ020000010">
    <property type="protein sequence ID" value="KAH9298864.1"/>
    <property type="molecule type" value="Genomic_DNA"/>
</dbReference>
<dbReference type="AlphaFoldDB" id="A0AA38CLF1"/>
<feature type="non-terminal residue" evidence="2">
    <location>
        <position position="1"/>
    </location>
</feature>
<feature type="chain" id="PRO_5041415585" evidence="1">
    <location>
        <begin position="20"/>
        <end position="76"/>
    </location>
</feature>
<proteinExistence type="predicted"/>
<organism evidence="2 3">
    <name type="scientific">Taxus chinensis</name>
    <name type="common">Chinese yew</name>
    <name type="synonym">Taxus wallichiana var. chinensis</name>
    <dbReference type="NCBI Taxonomy" id="29808"/>
    <lineage>
        <taxon>Eukaryota</taxon>
        <taxon>Viridiplantae</taxon>
        <taxon>Streptophyta</taxon>
        <taxon>Embryophyta</taxon>
        <taxon>Tracheophyta</taxon>
        <taxon>Spermatophyta</taxon>
        <taxon>Pinopsida</taxon>
        <taxon>Pinidae</taxon>
        <taxon>Conifers II</taxon>
        <taxon>Cupressales</taxon>
        <taxon>Taxaceae</taxon>
        <taxon>Taxus</taxon>
    </lineage>
</organism>
<name>A0AA38CLF1_TAXCH</name>
<sequence length="76" mass="8704">IIRWLAKWSAMLFLLKVNPKCKWRISVLCDQIIERVQILFAQVAIHLKPFDVQTKLLGTRDPGYALSITKVPAGNK</sequence>
<dbReference type="Proteomes" id="UP000824469">
    <property type="component" value="Unassembled WGS sequence"/>
</dbReference>
<gene>
    <name evidence="2" type="ORF">KI387_030546</name>
</gene>
<feature type="non-terminal residue" evidence="2">
    <location>
        <position position="76"/>
    </location>
</feature>
<reference evidence="2 3" key="1">
    <citation type="journal article" date="2021" name="Nat. Plants">
        <title>The Taxus genome provides insights into paclitaxel biosynthesis.</title>
        <authorList>
            <person name="Xiong X."/>
            <person name="Gou J."/>
            <person name="Liao Q."/>
            <person name="Li Y."/>
            <person name="Zhou Q."/>
            <person name="Bi G."/>
            <person name="Li C."/>
            <person name="Du R."/>
            <person name="Wang X."/>
            <person name="Sun T."/>
            <person name="Guo L."/>
            <person name="Liang H."/>
            <person name="Lu P."/>
            <person name="Wu Y."/>
            <person name="Zhang Z."/>
            <person name="Ro D.K."/>
            <person name="Shang Y."/>
            <person name="Huang S."/>
            <person name="Yan J."/>
        </authorList>
    </citation>
    <scope>NUCLEOTIDE SEQUENCE [LARGE SCALE GENOMIC DNA]</scope>
    <source>
        <strain evidence="2">Ta-2019</strain>
    </source>
</reference>
<comment type="caution">
    <text evidence="2">The sequence shown here is derived from an EMBL/GenBank/DDBJ whole genome shotgun (WGS) entry which is preliminary data.</text>
</comment>
<feature type="signal peptide" evidence="1">
    <location>
        <begin position="1"/>
        <end position="19"/>
    </location>
</feature>
<protein>
    <submittedName>
        <fullName evidence="2">Uncharacterized protein</fullName>
    </submittedName>
</protein>
<keyword evidence="1" id="KW-0732">Signal</keyword>
<evidence type="ECO:0000313" key="3">
    <source>
        <dbReference type="Proteomes" id="UP000824469"/>
    </source>
</evidence>
<keyword evidence="3" id="KW-1185">Reference proteome</keyword>
<accession>A0AA38CLF1</accession>